<dbReference type="GeneID" id="26840305"/>
<dbReference type="GO" id="GO:0005763">
    <property type="term" value="C:mitochondrial small ribosomal subunit"/>
    <property type="evidence" value="ECO:0007669"/>
    <property type="project" value="TreeGrafter"/>
</dbReference>
<organism evidence="1 2">
    <name type="scientific">Debaryomyces fabryi</name>
    <dbReference type="NCBI Taxonomy" id="58627"/>
    <lineage>
        <taxon>Eukaryota</taxon>
        <taxon>Fungi</taxon>
        <taxon>Dikarya</taxon>
        <taxon>Ascomycota</taxon>
        <taxon>Saccharomycotina</taxon>
        <taxon>Pichiomycetes</taxon>
        <taxon>Debaryomycetaceae</taxon>
        <taxon>Debaryomyces</taxon>
    </lineage>
</organism>
<sequence>MIRPASNSSTTLGRIGINVQQVRFLKRKLAYPQAYKPDVAPLTHRKKDHASYFQRHLKEWLGPVNARGEYYRNKYYYPPQDHKPRYIVPDGNTIVDPSKPQLSEDRRFNDAKRNPSLQPFPFNPHCRTASVISNDLKSKIYEDVTQNGMHAQEVAHKYGIKVTRVEAIVKLQQIEHQWKEENSITEDLSKFSDVMYRMFPLYEPPVEAENLTEIPTPQRTLHQRFLTISESEPFGPVDAAKLFDLEPAQETLNKLTEFTSDEEAAKVKLNKVVVGTEKEGDKNVFKFTNSKSGDVGFRYGASRRDRKKDRSIGFDREGRMLYT</sequence>
<comment type="caution">
    <text evidence="1">The sequence shown here is derived from an EMBL/GenBank/DDBJ whole genome shotgun (WGS) entry which is preliminary data.</text>
</comment>
<name>A0A0V1PXE7_9ASCO</name>
<dbReference type="PANTHER" id="PTHR28158">
    <property type="entry name" value="37S RIBOSOMAL PROTEIN S35, MITOCHONDRIAL"/>
    <property type="match status" value="1"/>
</dbReference>
<reference evidence="1 2" key="1">
    <citation type="submission" date="2015-11" db="EMBL/GenBank/DDBJ databases">
        <title>The genome of Debaryomyces fabryi.</title>
        <authorList>
            <person name="Tafer H."/>
            <person name="Lopandic K."/>
        </authorList>
    </citation>
    <scope>NUCLEOTIDE SEQUENCE [LARGE SCALE GENOMIC DNA]</scope>
    <source>
        <strain evidence="1 2">CBS 789</strain>
    </source>
</reference>
<evidence type="ECO:0000313" key="2">
    <source>
        <dbReference type="Proteomes" id="UP000054251"/>
    </source>
</evidence>
<dbReference type="EMBL" id="LMYN01000069">
    <property type="protein sequence ID" value="KSA00926.1"/>
    <property type="molecule type" value="Genomic_DNA"/>
</dbReference>
<dbReference type="InterPro" id="IPR021036">
    <property type="entry name" value="Ribosomal_mS45"/>
</dbReference>
<accession>A0A0V1PXE7</accession>
<protein>
    <recommendedName>
        <fullName evidence="3">37S ribosomal protein S35, mitochondrial</fullName>
    </recommendedName>
</protein>
<dbReference type="RefSeq" id="XP_015467028.1">
    <property type="nucleotide sequence ID" value="XM_015612125.1"/>
</dbReference>
<dbReference type="AlphaFoldDB" id="A0A0V1PXE7"/>
<dbReference type="GO" id="GO:0032543">
    <property type="term" value="P:mitochondrial translation"/>
    <property type="evidence" value="ECO:0007669"/>
    <property type="project" value="TreeGrafter"/>
</dbReference>
<keyword evidence="2" id="KW-1185">Reference proteome</keyword>
<dbReference type="Pfam" id="PF12298">
    <property type="entry name" value="Bot1p"/>
    <property type="match status" value="1"/>
</dbReference>
<dbReference type="OrthoDB" id="10052321at2759"/>
<evidence type="ECO:0008006" key="3">
    <source>
        <dbReference type="Google" id="ProtNLM"/>
    </source>
</evidence>
<proteinExistence type="predicted"/>
<evidence type="ECO:0000313" key="1">
    <source>
        <dbReference type="EMBL" id="KSA00926.1"/>
    </source>
</evidence>
<dbReference type="GO" id="GO:0003735">
    <property type="term" value="F:structural constituent of ribosome"/>
    <property type="evidence" value="ECO:0007669"/>
    <property type="project" value="TreeGrafter"/>
</dbReference>
<dbReference type="PANTHER" id="PTHR28158:SF1">
    <property type="entry name" value="SMALL RIBOSOMAL SUBUNIT PROTEIN MS45"/>
    <property type="match status" value="1"/>
</dbReference>
<gene>
    <name evidence="1" type="ORF">AC631_03296</name>
</gene>
<dbReference type="Proteomes" id="UP000054251">
    <property type="component" value="Unassembled WGS sequence"/>
</dbReference>